<dbReference type="SUPFAM" id="SSF82689">
    <property type="entry name" value="Mechanosensitive channel protein MscS (YggB), C-terminal domain"/>
    <property type="match status" value="1"/>
</dbReference>
<dbReference type="Pfam" id="PF21082">
    <property type="entry name" value="MS_channel_3rd"/>
    <property type="match status" value="1"/>
</dbReference>
<dbReference type="PANTHER" id="PTHR30221">
    <property type="entry name" value="SMALL-CONDUCTANCE MECHANOSENSITIVE CHANNEL"/>
    <property type="match status" value="1"/>
</dbReference>
<evidence type="ECO:0000259" key="3">
    <source>
        <dbReference type="Pfam" id="PF21082"/>
    </source>
</evidence>
<dbReference type="InterPro" id="IPR045275">
    <property type="entry name" value="MscS_archaea/bacteria_type"/>
</dbReference>
<organism evidence="4">
    <name type="scientific">marine sediment metagenome</name>
    <dbReference type="NCBI Taxonomy" id="412755"/>
    <lineage>
        <taxon>unclassified sequences</taxon>
        <taxon>metagenomes</taxon>
        <taxon>ecological metagenomes</taxon>
    </lineage>
</organism>
<dbReference type="GO" id="GO:0008381">
    <property type="term" value="F:mechanosensitive monoatomic ion channel activity"/>
    <property type="evidence" value="ECO:0007669"/>
    <property type="project" value="InterPro"/>
</dbReference>
<sequence length="163" mass="18179">MGDVTERRLLSTRIHTTKNEQVAVPNMTILNGHIVNYSELAKEEGLILHTAVTIGYDAPWRTVHELLLAAAGDTADVLKEPPPFVLQTALEDFYIRYELNAATDRPDRMPAIYSGLHQNIQDRFAEAGVEIMSPHYRSRRDGTESTIPKKLDEAGASKGRIVP</sequence>
<evidence type="ECO:0000256" key="1">
    <source>
        <dbReference type="SAM" id="MobiDB-lite"/>
    </source>
</evidence>
<dbReference type="Gene3D" id="3.30.70.100">
    <property type="match status" value="1"/>
</dbReference>
<feature type="compositionally biased region" description="Basic and acidic residues" evidence="1">
    <location>
        <begin position="139"/>
        <end position="155"/>
    </location>
</feature>
<evidence type="ECO:0000259" key="2">
    <source>
        <dbReference type="Pfam" id="PF00924"/>
    </source>
</evidence>
<gene>
    <name evidence="4" type="ORF">S01H4_20684</name>
</gene>
<evidence type="ECO:0000313" key="4">
    <source>
        <dbReference type="EMBL" id="GAG66479.1"/>
    </source>
</evidence>
<accession>X0ZBE7</accession>
<dbReference type="GO" id="GO:0016020">
    <property type="term" value="C:membrane"/>
    <property type="evidence" value="ECO:0007669"/>
    <property type="project" value="InterPro"/>
</dbReference>
<reference evidence="4" key="1">
    <citation type="journal article" date="2014" name="Front. Microbiol.">
        <title>High frequency of phylogenetically diverse reductive dehalogenase-homologous genes in deep subseafloor sedimentary metagenomes.</title>
        <authorList>
            <person name="Kawai M."/>
            <person name="Futagami T."/>
            <person name="Toyoda A."/>
            <person name="Takaki Y."/>
            <person name="Nishi S."/>
            <person name="Hori S."/>
            <person name="Arai W."/>
            <person name="Tsubouchi T."/>
            <person name="Morono Y."/>
            <person name="Uchiyama I."/>
            <person name="Ito T."/>
            <person name="Fujiyama A."/>
            <person name="Inagaki F."/>
            <person name="Takami H."/>
        </authorList>
    </citation>
    <scope>NUCLEOTIDE SEQUENCE</scope>
    <source>
        <strain evidence="4">Expedition CK06-06</strain>
    </source>
</reference>
<dbReference type="Gene3D" id="2.30.30.60">
    <property type="match status" value="1"/>
</dbReference>
<feature type="domain" description="Mechanosensitive ion channel MscS C-terminal" evidence="3">
    <location>
        <begin position="51"/>
        <end position="131"/>
    </location>
</feature>
<name>X0ZBE7_9ZZZZ</name>
<proteinExistence type="predicted"/>
<dbReference type="InterPro" id="IPR011066">
    <property type="entry name" value="MscS_channel_C_sf"/>
</dbReference>
<protein>
    <submittedName>
        <fullName evidence="4">Uncharacterized protein</fullName>
    </submittedName>
</protein>
<dbReference type="AlphaFoldDB" id="X0ZBE7"/>
<feature type="domain" description="Mechanosensitive ion channel MscS" evidence="2">
    <location>
        <begin position="2"/>
        <end position="38"/>
    </location>
</feature>
<dbReference type="EMBL" id="BART01009318">
    <property type="protein sequence ID" value="GAG66479.1"/>
    <property type="molecule type" value="Genomic_DNA"/>
</dbReference>
<dbReference type="InterPro" id="IPR023408">
    <property type="entry name" value="MscS_beta-dom_sf"/>
</dbReference>
<comment type="caution">
    <text evidence="4">The sequence shown here is derived from an EMBL/GenBank/DDBJ whole genome shotgun (WGS) entry which is preliminary data.</text>
</comment>
<dbReference type="PANTHER" id="PTHR30221:SF18">
    <property type="entry name" value="SLL0590 PROTEIN"/>
    <property type="match status" value="1"/>
</dbReference>
<dbReference type="InterPro" id="IPR006685">
    <property type="entry name" value="MscS_channel_2nd"/>
</dbReference>
<feature type="region of interest" description="Disordered" evidence="1">
    <location>
        <begin position="135"/>
        <end position="163"/>
    </location>
</feature>
<dbReference type="Pfam" id="PF00924">
    <property type="entry name" value="MS_channel_2nd"/>
    <property type="match status" value="1"/>
</dbReference>
<dbReference type="InterPro" id="IPR049278">
    <property type="entry name" value="MS_channel_C"/>
</dbReference>